<reference evidence="2" key="1">
    <citation type="submission" date="2019-02" db="EMBL/GenBank/DDBJ databases">
        <title>Genome sequencing of Clostridium botulinum clinical isolates.</title>
        <authorList>
            <person name="Brunt J."/>
            <person name="Van Vliet A.H.M."/>
            <person name="Stringer S.C."/>
            <person name="Grant K.A."/>
            <person name="Carter A.C."/>
            <person name="Peck M.W."/>
        </authorList>
    </citation>
    <scope>NUCLEOTIDE SEQUENCE</scope>
    <source>
        <strain evidence="2">H114400598</strain>
    </source>
</reference>
<feature type="region of interest" description="Disordered" evidence="1">
    <location>
        <begin position="1"/>
        <end position="21"/>
    </location>
</feature>
<name>A0A6G4CN09_CLOBO</name>
<evidence type="ECO:0000256" key="1">
    <source>
        <dbReference type="SAM" id="MobiDB-lite"/>
    </source>
</evidence>
<evidence type="ECO:0000313" key="2">
    <source>
        <dbReference type="EMBL" id="NEZ74262.1"/>
    </source>
</evidence>
<sequence length="97" mass="11280">MLNKVKATTRPRPELPGKQPKKMGNIITIKLNLDTTELDDKLNRLEEQLERIKSLEDTLKFSKDFNKVKNITINNNVDIKDIMKRCVEAVMNMEPLQ</sequence>
<comment type="caution">
    <text evidence="2">The sequence shown here is derived from an EMBL/GenBank/DDBJ whole genome shotgun (WGS) entry which is preliminary data.</text>
</comment>
<organism evidence="2">
    <name type="scientific">Clostridium botulinum</name>
    <dbReference type="NCBI Taxonomy" id="1491"/>
    <lineage>
        <taxon>Bacteria</taxon>
        <taxon>Bacillati</taxon>
        <taxon>Bacillota</taxon>
        <taxon>Clostridia</taxon>
        <taxon>Eubacteriales</taxon>
        <taxon>Clostridiaceae</taxon>
        <taxon>Clostridium</taxon>
    </lineage>
</organism>
<proteinExistence type="predicted"/>
<dbReference type="AlphaFoldDB" id="A0A6G4CN09"/>
<gene>
    <name evidence="2" type="ORF">EXM56_02640</name>
</gene>
<accession>A0A6G4CN09</accession>
<dbReference type="EMBL" id="SGKT01000004">
    <property type="protein sequence ID" value="NEZ74262.1"/>
    <property type="molecule type" value="Genomic_DNA"/>
</dbReference>
<protein>
    <submittedName>
        <fullName evidence="2">Uncharacterized protein</fullName>
    </submittedName>
</protein>